<proteinExistence type="predicted"/>
<gene>
    <name evidence="1" type="ORF">SPELUC_LOCUS13811</name>
</gene>
<evidence type="ECO:0000313" key="2">
    <source>
        <dbReference type="Proteomes" id="UP000789366"/>
    </source>
</evidence>
<feature type="non-terminal residue" evidence="1">
    <location>
        <position position="157"/>
    </location>
</feature>
<sequence>MSLYTISAFGDGKDDHYIYIFSGIGFECPEKSDDNPNELYANPNDCGSFYQCSYNTPYLNDCPDDLQWNSKILACDWPENSDCGVESGGDHSQGNEGDNSQGDEHQGDDNQGDEHQGDDHQGDEHQGDDNQGDEHQGDDSQGDNSQGDDSQDDKQGE</sequence>
<protein>
    <submittedName>
        <fullName evidence="1">14578_t:CDS:1</fullName>
    </submittedName>
</protein>
<dbReference type="Proteomes" id="UP000789366">
    <property type="component" value="Unassembled WGS sequence"/>
</dbReference>
<comment type="caution">
    <text evidence="1">The sequence shown here is derived from an EMBL/GenBank/DDBJ whole genome shotgun (WGS) entry which is preliminary data.</text>
</comment>
<reference evidence="1" key="1">
    <citation type="submission" date="2021-06" db="EMBL/GenBank/DDBJ databases">
        <authorList>
            <person name="Kallberg Y."/>
            <person name="Tangrot J."/>
            <person name="Rosling A."/>
        </authorList>
    </citation>
    <scope>NUCLEOTIDE SEQUENCE</scope>
    <source>
        <strain evidence="1">28 12/20/2015</strain>
    </source>
</reference>
<organism evidence="1 2">
    <name type="scientific">Cetraspora pellucida</name>
    <dbReference type="NCBI Taxonomy" id="1433469"/>
    <lineage>
        <taxon>Eukaryota</taxon>
        <taxon>Fungi</taxon>
        <taxon>Fungi incertae sedis</taxon>
        <taxon>Mucoromycota</taxon>
        <taxon>Glomeromycotina</taxon>
        <taxon>Glomeromycetes</taxon>
        <taxon>Diversisporales</taxon>
        <taxon>Gigasporaceae</taxon>
        <taxon>Cetraspora</taxon>
    </lineage>
</organism>
<evidence type="ECO:0000313" key="1">
    <source>
        <dbReference type="EMBL" id="CAG8741095.1"/>
    </source>
</evidence>
<accession>A0ACA9QB35</accession>
<keyword evidence="2" id="KW-1185">Reference proteome</keyword>
<dbReference type="EMBL" id="CAJVPW010037941">
    <property type="protein sequence ID" value="CAG8741095.1"/>
    <property type="molecule type" value="Genomic_DNA"/>
</dbReference>
<name>A0ACA9QB35_9GLOM</name>